<proteinExistence type="inferred from homology"/>
<dbReference type="Pfam" id="PF00708">
    <property type="entry name" value="Acylphosphatase"/>
    <property type="match status" value="1"/>
</dbReference>
<dbReference type="InterPro" id="IPR036046">
    <property type="entry name" value="Acylphosphatase-like_dom_sf"/>
</dbReference>
<evidence type="ECO:0000256" key="4">
    <source>
        <dbReference type="ARBA" id="ARBA00047645"/>
    </source>
</evidence>
<dbReference type="InterPro" id="IPR020456">
    <property type="entry name" value="Acylphosphatase"/>
</dbReference>
<comment type="similarity">
    <text evidence="1 6">Belongs to the acylphosphatase family.</text>
</comment>
<dbReference type="AlphaFoldDB" id="A0A3S0QMX9"/>
<feature type="active site" evidence="5">
    <location>
        <position position="46"/>
    </location>
</feature>
<feature type="domain" description="Acylphosphatase-like" evidence="7">
    <location>
        <begin position="31"/>
        <end position="117"/>
    </location>
</feature>
<name>A0A3S0QMX9_9BACI</name>
<protein>
    <recommendedName>
        <fullName evidence="3 5">acylphosphatase</fullName>
        <ecNumber evidence="2 5">3.6.1.7</ecNumber>
    </recommendedName>
</protein>
<dbReference type="PROSITE" id="PS00151">
    <property type="entry name" value="ACYLPHOSPHATASE_2"/>
    <property type="match status" value="1"/>
</dbReference>
<dbReference type="InterPro" id="IPR017968">
    <property type="entry name" value="Acylphosphatase_CS"/>
</dbReference>
<keyword evidence="5" id="KW-0378">Hydrolase</keyword>
<dbReference type="PANTHER" id="PTHR47268:SF4">
    <property type="entry name" value="ACYLPHOSPHATASE"/>
    <property type="match status" value="1"/>
</dbReference>
<dbReference type="GO" id="GO:0003998">
    <property type="term" value="F:acylphosphatase activity"/>
    <property type="evidence" value="ECO:0007669"/>
    <property type="project" value="UniProtKB-EC"/>
</dbReference>
<evidence type="ECO:0000256" key="3">
    <source>
        <dbReference type="ARBA" id="ARBA00015991"/>
    </source>
</evidence>
<evidence type="ECO:0000256" key="1">
    <source>
        <dbReference type="ARBA" id="ARBA00005614"/>
    </source>
</evidence>
<evidence type="ECO:0000256" key="2">
    <source>
        <dbReference type="ARBA" id="ARBA00012150"/>
    </source>
</evidence>
<dbReference type="EC" id="3.6.1.7" evidence="2 5"/>
<dbReference type="InterPro" id="IPR001792">
    <property type="entry name" value="Acylphosphatase-like_dom"/>
</dbReference>
<comment type="catalytic activity">
    <reaction evidence="4 5">
        <text>an acyl phosphate + H2O = a carboxylate + phosphate + H(+)</text>
        <dbReference type="Rhea" id="RHEA:14965"/>
        <dbReference type="ChEBI" id="CHEBI:15377"/>
        <dbReference type="ChEBI" id="CHEBI:15378"/>
        <dbReference type="ChEBI" id="CHEBI:29067"/>
        <dbReference type="ChEBI" id="CHEBI:43474"/>
        <dbReference type="ChEBI" id="CHEBI:59918"/>
        <dbReference type="EC" id="3.6.1.7"/>
    </reaction>
</comment>
<dbReference type="Gene3D" id="3.30.70.100">
    <property type="match status" value="1"/>
</dbReference>
<evidence type="ECO:0000259" key="7">
    <source>
        <dbReference type="PROSITE" id="PS51160"/>
    </source>
</evidence>
<evidence type="ECO:0000256" key="5">
    <source>
        <dbReference type="PROSITE-ProRule" id="PRU00520"/>
    </source>
</evidence>
<dbReference type="EMBL" id="RYYR01000038">
    <property type="protein sequence ID" value="RUL47444.1"/>
    <property type="molecule type" value="Genomic_DNA"/>
</dbReference>
<dbReference type="PANTHER" id="PTHR47268">
    <property type="entry name" value="ACYLPHOSPHATASE"/>
    <property type="match status" value="1"/>
</dbReference>
<evidence type="ECO:0000313" key="9">
    <source>
        <dbReference type="Proteomes" id="UP000287910"/>
    </source>
</evidence>
<keyword evidence="9" id="KW-1185">Reference proteome</keyword>
<gene>
    <name evidence="8" type="ORF">EK386_18170</name>
</gene>
<dbReference type="SUPFAM" id="SSF54975">
    <property type="entry name" value="Acylphosphatase/BLUF domain-like"/>
    <property type="match status" value="1"/>
</dbReference>
<dbReference type="Proteomes" id="UP000287910">
    <property type="component" value="Unassembled WGS sequence"/>
</dbReference>
<dbReference type="RefSeq" id="WP_126660598.1">
    <property type="nucleotide sequence ID" value="NZ_RYYR01000038.1"/>
</dbReference>
<organism evidence="8 9">
    <name type="scientific">Lysinibacillus antri</name>
    <dbReference type="NCBI Taxonomy" id="2498145"/>
    <lineage>
        <taxon>Bacteria</taxon>
        <taxon>Bacillati</taxon>
        <taxon>Bacillota</taxon>
        <taxon>Bacilli</taxon>
        <taxon>Bacillales</taxon>
        <taxon>Bacillaceae</taxon>
        <taxon>Lysinibacillus</taxon>
    </lineage>
</organism>
<evidence type="ECO:0000313" key="8">
    <source>
        <dbReference type="EMBL" id="RUL47444.1"/>
    </source>
</evidence>
<comment type="caution">
    <text evidence="8">The sequence shown here is derived from an EMBL/GenBank/DDBJ whole genome shotgun (WGS) entry which is preliminary data.</text>
</comment>
<sequence length="117" mass="13330">MKALKKLRDGYIIWHANSFKIPTFPASTQIRKRIIFSGKVQKVGFRLEVFHLAERLNLTGWVKNLEDGSVEGEFQGDASKIEFLVACMKSLKRASVRNVTALELPIYEGEKDFSVIK</sequence>
<dbReference type="PROSITE" id="PS51160">
    <property type="entry name" value="ACYLPHOSPHATASE_3"/>
    <property type="match status" value="1"/>
</dbReference>
<feature type="active site" evidence="5">
    <location>
        <position position="64"/>
    </location>
</feature>
<reference evidence="8 9" key="1">
    <citation type="submission" date="2018-12" db="EMBL/GenBank/DDBJ databases">
        <title>Lysinibacillus antri sp. nov., isolated from a cave soil.</title>
        <authorList>
            <person name="Narsing Rao M.P."/>
            <person name="Zhang H."/>
            <person name="Dong Z.-Y."/>
            <person name="Niu X.-K."/>
            <person name="Zhang K."/>
            <person name="Fang B.-Z."/>
            <person name="Kang Y.-Q."/>
            <person name="Xiao M."/>
            <person name="Li W.-J."/>
        </authorList>
    </citation>
    <scope>NUCLEOTIDE SEQUENCE [LARGE SCALE GENOMIC DNA]</scope>
    <source>
        <strain evidence="8 9">SYSU K30002</strain>
    </source>
</reference>
<accession>A0A3S0QMX9</accession>
<evidence type="ECO:0000256" key="6">
    <source>
        <dbReference type="RuleBase" id="RU004168"/>
    </source>
</evidence>